<organism evidence="1">
    <name type="scientific">Oryza alta</name>
    <dbReference type="NCBI Taxonomy" id="52545"/>
    <lineage>
        <taxon>Eukaryota</taxon>
        <taxon>Viridiplantae</taxon>
        <taxon>Streptophyta</taxon>
        <taxon>Embryophyta</taxon>
        <taxon>Tracheophyta</taxon>
        <taxon>Spermatophyta</taxon>
        <taxon>Magnoliopsida</taxon>
        <taxon>Liliopsida</taxon>
        <taxon>Poales</taxon>
        <taxon>Poaceae</taxon>
        <taxon>BOP clade</taxon>
        <taxon>Oryzoideae</taxon>
        <taxon>Oryzeae</taxon>
        <taxon>Oryzinae</taxon>
        <taxon>Oryza</taxon>
    </lineage>
</organism>
<reference evidence="1" key="1">
    <citation type="submission" date="2009-05" db="EMBL/GenBank/DDBJ databases">
        <title>Oryza sativa Japonica Group genomic DNA, chromosome 6, BAC clone:KMK0024M20, cultivar:Khau Mac Kho.</title>
        <authorList>
            <person name="Matsumoto T."/>
            <person name="Wu J."/>
            <person name="Kanamori H."/>
        </authorList>
    </citation>
    <scope>NUCLEOTIDE SEQUENCE</scope>
    <source>
        <strain evidence="1">IRGC 105143</strain>
    </source>
</reference>
<gene>
    <name evidence="1" type="primary">OA_BBa0050L12.12</name>
</gene>
<dbReference type="EMBL" id="AP011470">
    <property type="protein sequence ID" value="BAX25041.1"/>
    <property type="molecule type" value="Genomic_DNA"/>
</dbReference>
<dbReference type="AlphaFoldDB" id="A0A1V1H3N0"/>
<protein>
    <submittedName>
        <fullName evidence="1">Uncharacterized protein</fullName>
    </submittedName>
</protein>
<name>A0A1V1H3N0_9ORYZ</name>
<accession>A0A1V1H3N0</accession>
<evidence type="ECO:0000313" key="1">
    <source>
        <dbReference type="EMBL" id="BAX25041.1"/>
    </source>
</evidence>
<sequence length="98" mass="10439">MAPAALPTKASLAAAVERTASAWQRGRQRHARRCLSGEQLLACIDDHAWPSPSRTAKIACDLFSLAGELVLFTTTNLQLPMSPSQLIKPGPMEIGGAN</sequence>
<proteinExistence type="predicted"/>